<feature type="domain" description="Hemerythrin-like" evidence="1">
    <location>
        <begin position="18"/>
        <end position="158"/>
    </location>
</feature>
<dbReference type="Proteomes" id="UP001139150">
    <property type="component" value="Unassembled WGS sequence"/>
</dbReference>
<dbReference type="PANTHER" id="PTHR39966:SF1">
    <property type="entry name" value="HEMERYTHRIN-LIKE DOMAIN-CONTAINING PROTEIN"/>
    <property type="match status" value="1"/>
</dbReference>
<proteinExistence type="predicted"/>
<dbReference type="EMBL" id="JAKRYL010000001">
    <property type="protein sequence ID" value="MCL7745786.1"/>
    <property type="molecule type" value="Genomic_DNA"/>
</dbReference>
<accession>A0A9X2A5T4</accession>
<dbReference type="Pfam" id="PF01814">
    <property type="entry name" value="Hemerythrin"/>
    <property type="match status" value="1"/>
</dbReference>
<dbReference type="AlphaFoldDB" id="A0A9X2A5T4"/>
<dbReference type="RefSeq" id="WP_250094713.1">
    <property type="nucleotide sequence ID" value="NZ_JAKRYL010000001.1"/>
</dbReference>
<organism evidence="2 3">
    <name type="scientific">Halalkalibacter alkaliphilus</name>
    <dbReference type="NCBI Taxonomy" id="2917993"/>
    <lineage>
        <taxon>Bacteria</taxon>
        <taxon>Bacillati</taxon>
        <taxon>Bacillota</taxon>
        <taxon>Bacilli</taxon>
        <taxon>Bacillales</taxon>
        <taxon>Bacillaceae</taxon>
        <taxon>Halalkalibacter</taxon>
    </lineage>
</organism>
<sequence length="177" mass="20498">MEHICGLAGNASIELCRPLRTLKEEHKPLREQMEFLYNLSVSIEEEKDSEKMKEQLENLRDGIVQFVSQLDPHSEKEEGVLFPMVAKYTGKDVGPIAVMEYEHDQAKSNLRTFLEKTSQLEAEVTINELIQMTQLYNEAFHILQGHFMKEEEILFPMAEQLLSNDEKQSLDIQINSK</sequence>
<evidence type="ECO:0000313" key="2">
    <source>
        <dbReference type="EMBL" id="MCL7745786.1"/>
    </source>
</evidence>
<dbReference type="GO" id="GO:0005886">
    <property type="term" value="C:plasma membrane"/>
    <property type="evidence" value="ECO:0007669"/>
    <property type="project" value="TreeGrafter"/>
</dbReference>
<dbReference type="CDD" id="cd12108">
    <property type="entry name" value="Hr-like"/>
    <property type="match status" value="1"/>
</dbReference>
<protein>
    <submittedName>
        <fullName evidence="2">Hemerythrin domain-containing protein</fullName>
    </submittedName>
</protein>
<reference evidence="2" key="1">
    <citation type="submission" date="2022-02" db="EMBL/GenBank/DDBJ databases">
        <title>Halalkalibacter sp. nov. isolated from Lonar Lake, India.</title>
        <authorList>
            <person name="Joshi A."/>
            <person name="Thite S."/>
            <person name="Lodha T."/>
        </authorList>
    </citation>
    <scope>NUCLEOTIDE SEQUENCE</scope>
    <source>
        <strain evidence="2">MEB205</strain>
    </source>
</reference>
<evidence type="ECO:0000259" key="1">
    <source>
        <dbReference type="Pfam" id="PF01814"/>
    </source>
</evidence>
<gene>
    <name evidence="2" type="ORF">MF646_01510</name>
</gene>
<evidence type="ECO:0000313" key="3">
    <source>
        <dbReference type="Proteomes" id="UP001139150"/>
    </source>
</evidence>
<keyword evidence="3" id="KW-1185">Reference proteome</keyword>
<name>A0A9X2A5T4_9BACI</name>
<dbReference type="Gene3D" id="1.20.120.520">
    <property type="entry name" value="nmb1532 protein domain like"/>
    <property type="match status" value="1"/>
</dbReference>
<dbReference type="InterPro" id="IPR012312">
    <property type="entry name" value="Hemerythrin-like"/>
</dbReference>
<comment type="caution">
    <text evidence="2">The sequence shown here is derived from an EMBL/GenBank/DDBJ whole genome shotgun (WGS) entry which is preliminary data.</text>
</comment>
<dbReference type="PANTHER" id="PTHR39966">
    <property type="entry name" value="BLL2471 PROTEIN-RELATED"/>
    <property type="match status" value="1"/>
</dbReference>